<dbReference type="OrthoDB" id="8910972at2"/>
<reference evidence="1 2" key="1">
    <citation type="submission" date="2014-04" db="EMBL/GenBank/DDBJ databases">
        <title>Characterization and application of a salt tolerant electro-active bacterium.</title>
        <authorList>
            <person name="Yang L."/>
            <person name="Wei S."/>
            <person name="Tay Q.X.M."/>
        </authorList>
    </citation>
    <scope>NUCLEOTIDE SEQUENCE [LARGE SCALE GENOMIC DNA]</scope>
    <source>
        <strain evidence="1 2">LY1</strain>
    </source>
</reference>
<sequence length="179" mass="20491">MTYSDSDLQGIYEVLMKVHFHLIWTDLTNAILFNDDHYVKFYGLKNILGSNICGVGNRGIGVLFEGDINTIFNWCIDKKPLAPLRLAKLVPIYGENNSNYSEWHPYAKKLIDDFGYIKQVLSGLNVNMGTFSWTGSLVPLLEDQKSLFLTMQNHENQLISEWAIGNLNSLEMQIKQEQK</sequence>
<dbReference type="STRING" id="1048983.EL17_00905"/>
<evidence type="ECO:0000313" key="1">
    <source>
        <dbReference type="EMBL" id="KEO75448.1"/>
    </source>
</evidence>
<dbReference type="EMBL" id="JMIH01000011">
    <property type="protein sequence ID" value="KEO75448.1"/>
    <property type="molecule type" value="Genomic_DNA"/>
</dbReference>
<evidence type="ECO:0000313" key="2">
    <source>
        <dbReference type="Proteomes" id="UP000027821"/>
    </source>
</evidence>
<name>A0A074L6I9_9BACT</name>
<protein>
    <submittedName>
        <fullName evidence="1">Uncharacterized protein</fullName>
    </submittedName>
</protein>
<keyword evidence="2" id="KW-1185">Reference proteome</keyword>
<accession>A0A074L6I9</accession>
<dbReference type="RefSeq" id="WP_035069611.1">
    <property type="nucleotide sequence ID" value="NZ_JMIH01000011.1"/>
</dbReference>
<proteinExistence type="predicted"/>
<dbReference type="Proteomes" id="UP000027821">
    <property type="component" value="Unassembled WGS sequence"/>
</dbReference>
<organism evidence="1 2">
    <name type="scientific">Anditalea andensis</name>
    <dbReference type="NCBI Taxonomy" id="1048983"/>
    <lineage>
        <taxon>Bacteria</taxon>
        <taxon>Pseudomonadati</taxon>
        <taxon>Bacteroidota</taxon>
        <taxon>Cytophagia</taxon>
        <taxon>Cytophagales</taxon>
        <taxon>Cytophagaceae</taxon>
        <taxon>Anditalea</taxon>
    </lineage>
</organism>
<dbReference type="AlphaFoldDB" id="A0A074L6I9"/>
<comment type="caution">
    <text evidence="1">The sequence shown here is derived from an EMBL/GenBank/DDBJ whole genome shotgun (WGS) entry which is preliminary data.</text>
</comment>
<gene>
    <name evidence="1" type="ORF">EL17_00905</name>
</gene>